<organism evidence="2 3">
    <name type="scientific">Segatella copri</name>
    <dbReference type="NCBI Taxonomy" id="165179"/>
    <lineage>
        <taxon>Bacteria</taxon>
        <taxon>Pseudomonadati</taxon>
        <taxon>Bacteroidota</taxon>
        <taxon>Bacteroidia</taxon>
        <taxon>Bacteroidales</taxon>
        <taxon>Prevotellaceae</taxon>
        <taxon>Segatella</taxon>
    </lineage>
</organism>
<dbReference type="Gene3D" id="3.40.50.970">
    <property type="match status" value="1"/>
</dbReference>
<dbReference type="Pfam" id="PF02776">
    <property type="entry name" value="TPP_enzyme_N"/>
    <property type="match status" value="1"/>
</dbReference>
<dbReference type="PANTHER" id="PTHR42916:SF1">
    <property type="entry name" value="PROTEIN PHYLLO, CHLOROPLASTIC"/>
    <property type="match status" value="1"/>
</dbReference>
<proteinExistence type="predicted"/>
<accession>A0AA92WE29</accession>
<comment type="caution">
    <text evidence="2">The sequence shown here is derived from an EMBL/GenBank/DDBJ whole genome shotgun (WGS) entry which is preliminary data.</text>
</comment>
<dbReference type="InterPro" id="IPR012001">
    <property type="entry name" value="Thiamin_PyroP_enz_TPP-bd_dom"/>
</dbReference>
<dbReference type="PANTHER" id="PTHR42916">
    <property type="entry name" value="2-SUCCINYL-5-ENOLPYRUVYL-6-HYDROXY-3-CYCLOHEXENE-1-CARBOXYLATE SYNTHASE"/>
    <property type="match status" value="1"/>
</dbReference>
<dbReference type="SUPFAM" id="SSF52518">
    <property type="entry name" value="Thiamin diphosphate-binding fold (THDP-binding)"/>
    <property type="match status" value="1"/>
</dbReference>
<protein>
    <recommendedName>
        <fullName evidence="1">Thiamine pyrophosphate enzyme N-terminal TPP-binding domain-containing protein</fullName>
    </recommendedName>
</protein>
<dbReference type="CDD" id="cd07037">
    <property type="entry name" value="TPP_PYR_MenD"/>
    <property type="match status" value="1"/>
</dbReference>
<name>A0AA92WE29_9BACT</name>
<evidence type="ECO:0000259" key="1">
    <source>
        <dbReference type="Pfam" id="PF02776"/>
    </source>
</evidence>
<dbReference type="InterPro" id="IPR029061">
    <property type="entry name" value="THDP-binding"/>
</dbReference>
<feature type="domain" description="Thiamine pyrophosphate enzyme N-terminal TPP-binding" evidence="1">
    <location>
        <begin position="10"/>
        <end position="112"/>
    </location>
</feature>
<dbReference type="Proteomes" id="UP000285604">
    <property type="component" value="Unassembled WGS sequence"/>
</dbReference>
<dbReference type="AlphaFoldDB" id="A0AA92WE29"/>
<evidence type="ECO:0000313" key="2">
    <source>
        <dbReference type="EMBL" id="RGX94390.1"/>
    </source>
</evidence>
<gene>
    <name evidence="2" type="ORF">DXA63_08715</name>
</gene>
<reference evidence="2 3" key="1">
    <citation type="submission" date="2018-08" db="EMBL/GenBank/DDBJ databases">
        <title>A genome reference for cultivated species of the human gut microbiota.</title>
        <authorList>
            <person name="Zou Y."/>
            <person name="Xue W."/>
            <person name="Luo G."/>
        </authorList>
    </citation>
    <scope>NUCLEOTIDE SEQUENCE [LARGE SCALE GENOMIC DNA]</scope>
    <source>
        <strain evidence="2 3">OF03-3</strain>
    </source>
</reference>
<dbReference type="GO" id="GO:0030976">
    <property type="term" value="F:thiamine pyrophosphate binding"/>
    <property type="evidence" value="ECO:0007669"/>
    <property type="project" value="InterPro"/>
</dbReference>
<evidence type="ECO:0000313" key="3">
    <source>
        <dbReference type="Proteomes" id="UP000285604"/>
    </source>
</evidence>
<dbReference type="EMBL" id="QSCI01000034">
    <property type="protein sequence ID" value="RGX94390.1"/>
    <property type="molecule type" value="Genomic_DNA"/>
</dbReference>
<sequence length="221" mass="24634">MYSNKENVNILTSLLVAHGVRHAVVCPGSRNAAIVHNLNECEDITCYPVTDERSAGFQALGLSMAEGYQPVVVCVTSGSALLNLYPAVAEAYYQQIPLIVISADRPAQWINQLDGQTLPQPDALGQMVRKAVSLPEVFEGEQQEEMHWYCNRLVNEALLKSMGRVKGPVHINVPISEPFYSFTKEALPVERKIEVAYCRANIDTFEETPFECVLKPNVHCW</sequence>